<evidence type="ECO:0000256" key="6">
    <source>
        <dbReference type="PROSITE-ProRule" id="PRU00169"/>
    </source>
</evidence>
<dbReference type="GO" id="GO:0009736">
    <property type="term" value="P:cytokinin-activated signaling pathway"/>
    <property type="evidence" value="ECO:0007669"/>
    <property type="project" value="InterPro"/>
</dbReference>
<organism evidence="11 12">
    <name type="scientific">Volvox africanus</name>
    <dbReference type="NCBI Taxonomy" id="51714"/>
    <lineage>
        <taxon>Eukaryota</taxon>
        <taxon>Viridiplantae</taxon>
        <taxon>Chlorophyta</taxon>
        <taxon>core chlorophytes</taxon>
        <taxon>Chlorophyceae</taxon>
        <taxon>CS clade</taxon>
        <taxon>Chlamydomonadales</taxon>
        <taxon>Volvocaceae</taxon>
        <taxon>Volvox</taxon>
    </lineage>
</organism>
<evidence type="ECO:0000313" key="12">
    <source>
        <dbReference type="Proteomes" id="UP000747399"/>
    </source>
</evidence>
<feature type="compositionally biased region" description="Low complexity" evidence="8">
    <location>
        <begin position="720"/>
        <end position="740"/>
    </location>
</feature>
<feature type="compositionally biased region" description="Gly residues" evidence="8">
    <location>
        <begin position="392"/>
        <end position="407"/>
    </location>
</feature>
<dbReference type="PANTHER" id="PTHR43874:SF1">
    <property type="entry name" value="TWO-COMPONENT RESPONSE REGULATOR-LIKE APRR1"/>
    <property type="match status" value="1"/>
</dbReference>
<feature type="compositionally biased region" description="Gly residues" evidence="8">
    <location>
        <begin position="709"/>
        <end position="719"/>
    </location>
</feature>
<feature type="region of interest" description="Disordered" evidence="8">
    <location>
        <begin position="770"/>
        <end position="816"/>
    </location>
</feature>
<dbReference type="InterPro" id="IPR011006">
    <property type="entry name" value="CheY-like_superfamily"/>
</dbReference>
<dbReference type="InterPro" id="IPR045279">
    <property type="entry name" value="ARR-like"/>
</dbReference>
<feature type="compositionally biased region" description="Gly residues" evidence="8">
    <location>
        <begin position="1027"/>
        <end position="1038"/>
    </location>
</feature>
<dbReference type="InterPro" id="IPR010402">
    <property type="entry name" value="CCT_domain"/>
</dbReference>
<dbReference type="GO" id="GO:0048511">
    <property type="term" value="P:rhythmic process"/>
    <property type="evidence" value="ECO:0007669"/>
    <property type="project" value="UniProtKB-KW"/>
</dbReference>
<comment type="caution">
    <text evidence="11">The sequence shown here is derived from an EMBL/GenBank/DDBJ whole genome shotgun (WGS) entry which is preliminary data.</text>
</comment>
<feature type="domain" description="CCT" evidence="10">
    <location>
        <begin position="904"/>
        <end position="946"/>
    </location>
</feature>
<feature type="compositionally biased region" description="Polar residues" evidence="8">
    <location>
        <begin position="165"/>
        <end position="189"/>
    </location>
</feature>
<keyword evidence="5 7" id="KW-0539">Nucleus</keyword>
<dbReference type="PROSITE" id="PS51017">
    <property type="entry name" value="CCT"/>
    <property type="match status" value="1"/>
</dbReference>
<evidence type="ECO:0000259" key="10">
    <source>
        <dbReference type="PROSITE" id="PS51017"/>
    </source>
</evidence>
<dbReference type="Gene3D" id="3.40.50.2300">
    <property type="match status" value="1"/>
</dbReference>
<gene>
    <name evidence="11" type="ORF">Vafri_9600</name>
</gene>
<feature type="region of interest" description="Disordered" evidence="8">
    <location>
        <begin position="153"/>
        <end position="454"/>
    </location>
</feature>
<evidence type="ECO:0000259" key="9">
    <source>
        <dbReference type="PROSITE" id="PS50110"/>
    </source>
</evidence>
<protein>
    <recommendedName>
        <fullName evidence="13">Pseudo-response regulator 1</fullName>
    </recommendedName>
</protein>
<feature type="compositionally biased region" description="Basic residues" evidence="8">
    <location>
        <begin position="1228"/>
        <end position="1242"/>
    </location>
</feature>
<feature type="compositionally biased region" description="Basic and acidic residues" evidence="8">
    <location>
        <begin position="420"/>
        <end position="433"/>
    </location>
</feature>
<keyword evidence="4" id="KW-0090">Biological rhythms</keyword>
<feature type="region of interest" description="Disordered" evidence="8">
    <location>
        <begin position="945"/>
        <end position="1092"/>
    </location>
</feature>
<evidence type="ECO:0000256" key="8">
    <source>
        <dbReference type="SAM" id="MobiDB-lite"/>
    </source>
</evidence>
<dbReference type="GO" id="GO:0000160">
    <property type="term" value="P:phosphorelay signal transduction system"/>
    <property type="evidence" value="ECO:0007669"/>
    <property type="project" value="UniProtKB-KW"/>
</dbReference>
<evidence type="ECO:0000256" key="2">
    <source>
        <dbReference type="ARBA" id="ARBA00010330"/>
    </source>
</evidence>
<feature type="compositionally biased region" description="Acidic residues" evidence="8">
    <location>
        <begin position="1003"/>
        <end position="1025"/>
    </location>
</feature>
<feature type="compositionally biased region" description="Basic and acidic residues" evidence="8">
    <location>
        <begin position="229"/>
        <end position="241"/>
    </location>
</feature>
<feature type="compositionally biased region" description="Gly residues" evidence="8">
    <location>
        <begin position="1081"/>
        <end position="1092"/>
    </location>
</feature>
<feature type="compositionally biased region" description="Gly residues" evidence="8">
    <location>
        <begin position="243"/>
        <end position="264"/>
    </location>
</feature>
<comment type="similarity">
    <text evidence="2">Belongs to the ARR-like family.</text>
</comment>
<feature type="compositionally biased region" description="Low complexity" evidence="8">
    <location>
        <begin position="1208"/>
        <end position="1219"/>
    </location>
</feature>
<keyword evidence="3" id="KW-0902">Two-component regulatory system</keyword>
<dbReference type="SUPFAM" id="SSF52172">
    <property type="entry name" value="CheY-like"/>
    <property type="match status" value="1"/>
</dbReference>
<feature type="compositionally biased region" description="Gly residues" evidence="8">
    <location>
        <begin position="321"/>
        <end position="334"/>
    </location>
</feature>
<feature type="compositionally biased region" description="Pro residues" evidence="8">
    <location>
        <begin position="786"/>
        <end position="798"/>
    </location>
</feature>
<feature type="compositionally biased region" description="Low complexity" evidence="8">
    <location>
        <begin position="1294"/>
        <end position="1303"/>
    </location>
</feature>
<feature type="compositionally biased region" description="Gly residues" evidence="8">
    <location>
        <begin position="472"/>
        <end position="497"/>
    </location>
</feature>
<dbReference type="SMART" id="SM00448">
    <property type="entry name" value="REC"/>
    <property type="match status" value="1"/>
</dbReference>
<feature type="region of interest" description="Disordered" evidence="8">
    <location>
        <begin position="472"/>
        <end position="567"/>
    </location>
</feature>
<feature type="region of interest" description="Disordered" evidence="8">
    <location>
        <begin position="698"/>
        <end position="740"/>
    </location>
</feature>
<feature type="compositionally biased region" description="Low complexity" evidence="8">
    <location>
        <begin position="1266"/>
        <end position="1285"/>
    </location>
</feature>
<evidence type="ECO:0000256" key="7">
    <source>
        <dbReference type="PROSITE-ProRule" id="PRU00357"/>
    </source>
</evidence>
<dbReference type="InterPro" id="IPR001789">
    <property type="entry name" value="Sig_transdc_resp-reg_receiver"/>
</dbReference>
<accession>A0A8J4F1N4</accession>
<feature type="compositionally biased region" description="Polar residues" evidence="8">
    <location>
        <begin position="498"/>
        <end position="507"/>
    </location>
</feature>
<feature type="region of interest" description="Disordered" evidence="8">
    <location>
        <begin position="1180"/>
        <end position="1307"/>
    </location>
</feature>
<dbReference type="Pfam" id="PF00072">
    <property type="entry name" value="Response_reg"/>
    <property type="match status" value="1"/>
</dbReference>
<feature type="compositionally biased region" description="Polar residues" evidence="8">
    <location>
        <begin position="335"/>
        <end position="349"/>
    </location>
</feature>
<dbReference type="EMBL" id="BNCO01000016">
    <property type="protein sequence ID" value="GIL54043.1"/>
    <property type="molecule type" value="Genomic_DNA"/>
</dbReference>
<evidence type="ECO:0008006" key="13">
    <source>
        <dbReference type="Google" id="ProtNLM"/>
    </source>
</evidence>
<feature type="compositionally biased region" description="Acidic residues" evidence="8">
    <location>
        <begin position="1067"/>
        <end position="1078"/>
    </location>
</feature>
<feature type="region of interest" description="Disordered" evidence="8">
    <location>
        <begin position="1103"/>
        <end position="1122"/>
    </location>
</feature>
<sequence length="1336" mass="135040">MQAHGIQHAGAQQLALPDPKSLRILVIDSKAVSRQNTTQLLRECSYQVTAVMTAREGLQLLLGAEHGAGFDLVLKEHDPPGANACRLLKRMAKTEGLTRTPVVVTSTQDERETVMSCLSLGAIDYLIKPLRQNELRHIWTRVWWWRKSQGQHAPTMPSVAVHPSRNYTFRGPSSANRQYEATSSDSKQTNQEEEEPTSKEGSAPDNGNGHGSKGNGSNGSKEGNGTSRVDAKLHCDNKDNGHGSNGNGHGSNNGNGHGSNGNGSNGSSDNKNGGNGNSATKGDGNGNGSNGNGASTTLAVDRHYQALVNTAEGKMPPNLGGHDGLTGAVKGGTTGRSSAFAQYIGPSSSSRKRAATSEAVQPGSRDPLCGTDAMEEDNGTGGSGMPTTEGIATGGGSGAGGGGGASGGMAVAQGRSKGTAQRERERERERDRAAAALRTSNASAHTLSEDTFTPCTARLNTTGRSCGAGGTAGGTGASGAGAGGTGGSGPLSGGGTANNGSSYNNAKPHQHPHQHQQQQQHALSSDRPGSQGISPSHYAGSLQPSLQQQSQQQQHQQQQQQQQVAAAVAAAQGPAVWPGGMAPPHSHAAHHIPGMGSAVTPAGLPGPASFPSMFATPFGLPATHMLPRMGVGMATHTAMRFGPAGQVAAGGGGGHNGGGGHQLGGGLDQHQVALQSIFPFTPPEMVALAAVAASEAHQAAARGPHGSHTGHGGGTGGPHGLLLGSLPPGDGPSGAAAAPTSSATNINAMILNQLLASGVTLTAFLGHQPGPMGMTRHPQQGLGHPVPGPGSRVPPQPHTHPAAALPTHHQQQHQQAAAAAAAVAAAAAAWRPPPFAPASMAAAAAAAAAGVLSFPGSLPPGHGVGPVLPPDHAVAAGLLVAGAADGGRIGRPLTAGMPEPKRRRALALDKYRKKRKNLRFSKTIRYEARKQLAQQRPRVRGQFIKHCGDGGGGSGVGGGGMMDDGAPTVSNGAKSGTGGAGDVAGDDGGGDDEVQTNSRGYYEEEDYDNDDPEEDETEAEPDDLMDLGGGGSGSGGRIRSGEQQQQQQGEEDGSQQHQHLQQPAMEGGDDIMDLDQDAVGETGGSGGGTVGIAGGAVGGSGAGAINGPRKSTSPGPSGGTANAAAAAAALPRSGSCGGPGCDADAEAVVRSLMGLRDAVHIMRVRGAPDHEAAPRLLQEAKASRSVGSQRSLSRDRGHSRGHSHGHSHSQQQQQQSQGHSFGGARGQHVAHSHGHSRPHVLHRQATSAGDGPGSLSLSHGGTGAQLPPTALSLPLPLPSCPLGSLVGQGGNSMQQQQQPSSQLQPPPPVRKACWLPTGLHPNSCISCYSRCTSSSL</sequence>
<evidence type="ECO:0000256" key="5">
    <source>
        <dbReference type="ARBA" id="ARBA00023242"/>
    </source>
</evidence>
<dbReference type="PANTHER" id="PTHR43874">
    <property type="entry name" value="TWO-COMPONENT RESPONSE REGULATOR"/>
    <property type="match status" value="1"/>
</dbReference>
<feature type="compositionally biased region" description="Low complexity" evidence="8">
    <location>
        <begin position="698"/>
        <end position="707"/>
    </location>
</feature>
<dbReference type="GO" id="GO:0005634">
    <property type="term" value="C:nucleus"/>
    <property type="evidence" value="ECO:0007669"/>
    <property type="project" value="UniProtKB-SubCell"/>
</dbReference>
<keyword evidence="12" id="KW-1185">Reference proteome</keyword>
<comment type="subcellular location">
    <subcellularLocation>
        <location evidence="1 7">Nucleus</location>
    </subcellularLocation>
</comment>
<feature type="compositionally biased region" description="Low complexity" evidence="8">
    <location>
        <begin position="539"/>
        <end position="567"/>
    </location>
</feature>
<name>A0A8J4F1N4_9CHLO</name>
<dbReference type="PROSITE" id="PS50110">
    <property type="entry name" value="RESPONSE_REGULATORY"/>
    <property type="match status" value="1"/>
</dbReference>
<evidence type="ECO:0000256" key="3">
    <source>
        <dbReference type="ARBA" id="ARBA00023012"/>
    </source>
</evidence>
<comment type="caution">
    <text evidence="6">Lacks conserved residue(s) required for the propagation of feature annotation.</text>
</comment>
<proteinExistence type="inferred from homology"/>
<evidence type="ECO:0000256" key="4">
    <source>
        <dbReference type="ARBA" id="ARBA00023108"/>
    </source>
</evidence>
<feature type="compositionally biased region" description="Low complexity" evidence="8">
    <location>
        <begin position="434"/>
        <end position="444"/>
    </location>
</feature>
<feature type="compositionally biased region" description="Polar residues" evidence="8">
    <location>
        <begin position="445"/>
        <end position="454"/>
    </location>
</feature>
<feature type="compositionally biased region" description="Gly residues" evidence="8">
    <location>
        <begin position="208"/>
        <end position="217"/>
    </location>
</feature>
<feature type="compositionally biased region" description="Gly residues" evidence="8">
    <location>
        <begin position="949"/>
        <end position="962"/>
    </location>
</feature>
<dbReference type="Pfam" id="PF06203">
    <property type="entry name" value="CCT"/>
    <property type="match status" value="1"/>
</dbReference>
<feature type="compositionally biased region" description="Acidic residues" evidence="8">
    <location>
        <begin position="984"/>
        <end position="994"/>
    </location>
</feature>
<feature type="compositionally biased region" description="Low complexity" evidence="8">
    <location>
        <begin position="799"/>
        <end position="816"/>
    </location>
</feature>
<evidence type="ECO:0000256" key="1">
    <source>
        <dbReference type="ARBA" id="ARBA00004123"/>
    </source>
</evidence>
<evidence type="ECO:0000313" key="11">
    <source>
        <dbReference type="EMBL" id="GIL54043.1"/>
    </source>
</evidence>
<feature type="domain" description="Response regulatory" evidence="9">
    <location>
        <begin position="23"/>
        <end position="143"/>
    </location>
</feature>
<dbReference type="Proteomes" id="UP000747399">
    <property type="component" value="Unassembled WGS sequence"/>
</dbReference>
<reference evidence="11" key="1">
    <citation type="journal article" date="2021" name="Proc. Natl. Acad. Sci. U.S.A.">
        <title>Three genomes in the algal genus Volvox reveal the fate of a haploid sex-determining region after a transition to homothallism.</title>
        <authorList>
            <person name="Yamamoto K."/>
            <person name="Hamaji T."/>
            <person name="Kawai-Toyooka H."/>
            <person name="Matsuzaki R."/>
            <person name="Takahashi F."/>
            <person name="Nishimura Y."/>
            <person name="Kawachi M."/>
            <person name="Noguchi H."/>
            <person name="Minakuchi Y."/>
            <person name="Umen J.G."/>
            <person name="Toyoda A."/>
            <person name="Nozaki H."/>
        </authorList>
    </citation>
    <scope>NUCLEOTIDE SEQUENCE</scope>
    <source>
        <strain evidence="11">NIES-3780</strain>
    </source>
</reference>